<dbReference type="Pfam" id="PF24664">
    <property type="entry name" value="Monjiviricetes_fusion"/>
    <property type="match status" value="1"/>
</dbReference>
<accession>A0A0J7MT42</accession>
<dbReference type="PaxDb" id="67767-A0A0J7MT42"/>
<gene>
    <name evidence="1" type="ORF">RF55_19386</name>
</gene>
<dbReference type="Proteomes" id="UP000036403">
    <property type="component" value="Unassembled WGS sequence"/>
</dbReference>
<evidence type="ECO:0000313" key="1">
    <source>
        <dbReference type="EMBL" id="KMQ83670.1"/>
    </source>
</evidence>
<protein>
    <submittedName>
        <fullName evidence="1">Uncharacterized protein</fullName>
    </submittedName>
</protein>
<proteinExistence type="predicted"/>
<name>A0A0J7MT42_LASNI</name>
<keyword evidence="2" id="KW-1185">Reference proteome</keyword>
<reference evidence="1 2" key="1">
    <citation type="submission" date="2015-04" db="EMBL/GenBank/DDBJ databases">
        <title>Lasius niger genome sequencing.</title>
        <authorList>
            <person name="Konorov E.A."/>
            <person name="Nikitin M.A."/>
            <person name="Kirill M.V."/>
            <person name="Chang P."/>
        </authorList>
    </citation>
    <scope>NUCLEOTIDE SEQUENCE [LARGE SCALE GENOMIC DNA]</scope>
    <source>
        <tissue evidence="1">Whole</tissue>
    </source>
</reference>
<dbReference type="EMBL" id="LBMM01018890">
    <property type="protein sequence ID" value="KMQ83670.1"/>
    <property type="molecule type" value="Genomic_DNA"/>
</dbReference>
<dbReference type="AlphaFoldDB" id="A0A0J7MT42"/>
<comment type="caution">
    <text evidence="1">The sequence shown here is derived from an EMBL/GenBank/DDBJ whole genome shotgun (WGS) entry which is preliminary data.</text>
</comment>
<organism evidence="1 2">
    <name type="scientific">Lasius niger</name>
    <name type="common">Black garden ant</name>
    <dbReference type="NCBI Taxonomy" id="67767"/>
    <lineage>
        <taxon>Eukaryota</taxon>
        <taxon>Metazoa</taxon>
        <taxon>Ecdysozoa</taxon>
        <taxon>Arthropoda</taxon>
        <taxon>Hexapoda</taxon>
        <taxon>Insecta</taxon>
        <taxon>Pterygota</taxon>
        <taxon>Neoptera</taxon>
        <taxon>Endopterygota</taxon>
        <taxon>Hymenoptera</taxon>
        <taxon>Apocrita</taxon>
        <taxon>Aculeata</taxon>
        <taxon>Formicoidea</taxon>
        <taxon>Formicidae</taxon>
        <taxon>Formicinae</taxon>
        <taxon>Lasius</taxon>
        <taxon>Lasius</taxon>
    </lineage>
</organism>
<dbReference type="OrthoDB" id="7699978at2759"/>
<sequence length="76" mass="8426">MTALSWDYLTPGPLAISGIYFEKDLEKLRDHIIFPTEKPALLNTVARGLTGHSIDTNAVSMYNLLDKASLCCARSR</sequence>
<evidence type="ECO:0000313" key="2">
    <source>
        <dbReference type="Proteomes" id="UP000036403"/>
    </source>
</evidence>